<proteinExistence type="inferred from homology"/>
<organism evidence="10 11">
    <name type="scientific">Sneathiella marina</name>
    <dbReference type="NCBI Taxonomy" id="2950108"/>
    <lineage>
        <taxon>Bacteria</taxon>
        <taxon>Pseudomonadati</taxon>
        <taxon>Pseudomonadota</taxon>
        <taxon>Alphaproteobacteria</taxon>
        <taxon>Sneathiellales</taxon>
        <taxon>Sneathiellaceae</taxon>
        <taxon>Sneathiella</taxon>
    </lineage>
</organism>
<evidence type="ECO:0000313" key="11">
    <source>
        <dbReference type="Proteomes" id="UP001056291"/>
    </source>
</evidence>
<keyword evidence="3 8" id="KW-0285">Flavoprotein</keyword>
<dbReference type="EC" id="1.-.-.-" evidence="8"/>
<keyword evidence="11" id="KW-1185">Reference proteome</keyword>
<evidence type="ECO:0000256" key="8">
    <source>
        <dbReference type="PIRNR" id="PIRNR000232"/>
    </source>
</evidence>
<evidence type="ECO:0000313" key="10">
    <source>
        <dbReference type="EMBL" id="USG62326.1"/>
    </source>
</evidence>
<dbReference type="Proteomes" id="UP001056291">
    <property type="component" value="Chromosome"/>
</dbReference>
<dbReference type="Pfam" id="PF00881">
    <property type="entry name" value="Nitroreductase"/>
    <property type="match status" value="1"/>
</dbReference>
<comment type="cofactor">
    <cofactor evidence="1 8">
        <name>FMN</name>
        <dbReference type="ChEBI" id="CHEBI:58210"/>
    </cofactor>
</comment>
<dbReference type="InterPro" id="IPR052530">
    <property type="entry name" value="NAD(P)H_nitroreductase"/>
</dbReference>
<dbReference type="EMBL" id="CP098747">
    <property type="protein sequence ID" value="USG62326.1"/>
    <property type="molecule type" value="Genomic_DNA"/>
</dbReference>
<dbReference type="PANTHER" id="PTHR43821">
    <property type="entry name" value="NAD(P)H NITROREDUCTASE YDJA-RELATED"/>
    <property type="match status" value="1"/>
</dbReference>
<evidence type="ECO:0000256" key="7">
    <source>
        <dbReference type="ARBA" id="ARBA00023027"/>
    </source>
</evidence>
<evidence type="ECO:0000256" key="1">
    <source>
        <dbReference type="ARBA" id="ARBA00001917"/>
    </source>
</evidence>
<comment type="similarity">
    <text evidence="2 8">Belongs to the nitroreductase family.</text>
</comment>
<evidence type="ECO:0000256" key="6">
    <source>
        <dbReference type="ARBA" id="ARBA00023002"/>
    </source>
</evidence>
<accession>A0ABY4W640</accession>
<evidence type="ECO:0000256" key="3">
    <source>
        <dbReference type="ARBA" id="ARBA00022630"/>
    </source>
</evidence>
<dbReference type="InterPro" id="IPR029479">
    <property type="entry name" value="Nitroreductase"/>
</dbReference>
<evidence type="ECO:0000256" key="4">
    <source>
        <dbReference type="ARBA" id="ARBA00022643"/>
    </source>
</evidence>
<dbReference type="SUPFAM" id="SSF55469">
    <property type="entry name" value="FMN-dependent nitroreductase-like"/>
    <property type="match status" value="1"/>
</dbReference>
<feature type="domain" description="Nitroreductase" evidence="9">
    <location>
        <begin position="19"/>
        <end position="163"/>
    </location>
</feature>
<keyword evidence="7 8" id="KW-0520">NAD</keyword>
<dbReference type="InterPro" id="IPR026021">
    <property type="entry name" value="YdjA-like"/>
</dbReference>
<evidence type="ECO:0000256" key="5">
    <source>
        <dbReference type="ARBA" id="ARBA00022857"/>
    </source>
</evidence>
<sequence length="189" mass="20724">MEAIDALLSRKSSAMLDIPAPSPDEIQILLQAATRAPDHCRLRPWKFLIIENDARKALGDVMVEALRIRDPKASDAMLEKTRGKPLRAPLIIVVIAKVEEHPKVPNVEQVLSAGAAAQNIMIAAHALGYAGIWRSGAPCFDEHVREALGATGNDQIVGFLYLGTASKKPILPNEPIDEYLEFWTGKDRN</sequence>
<reference evidence="10" key="1">
    <citation type="submission" date="2022-06" db="EMBL/GenBank/DDBJ databases">
        <title>Sneathiella actinostolidae sp. nov., isolated from a sea anemonein the Western Pacific Ocean.</title>
        <authorList>
            <person name="Wei M.J."/>
        </authorList>
    </citation>
    <scope>NUCLEOTIDE SEQUENCE</scope>
    <source>
        <strain evidence="10">PHK-P5</strain>
    </source>
</reference>
<keyword evidence="4 8" id="KW-0288">FMN</keyword>
<dbReference type="CDD" id="cd02135">
    <property type="entry name" value="YdjA-like"/>
    <property type="match status" value="1"/>
</dbReference>
<name>A0ABY4W640_9PROT</name>
<dbReference type="RefSeq" id="WP_251936002.1">
    <property type="nucleotide sequence ID" value="NZ_CP098747.1"/>
</dbReference>
<dbReference type="InterPro" id="IPR000415">
    <property type="entry name" value="Nitroreductase-like"/>
</dbReference>
<gene>
    <name evidence="10" type="ORF">NBZ79_04950</name>
</gene>
<keyword evidence="6 8" id="KW-0560">Oxidoreductase</keyword>
<dbReference type="PANTHER" id="PTHR43821:SF1">
    <property type="entry name" value="NAD(P)H NITROREDUCTASE YDJA-RELATED"/>
    <property type="match status" value="1"/>
</dbReference>
<dbReference type="PIRSF" id="PIRSF000232">
    <property type="entry name" value="YdjA"/>
    <property type="match status" value="1"/>
</dbReference>
<keyword evidence="5 8" id="KW-0521">NADP</keyword>
<dbReference type="Gene3D" id="3.40.109.10">
    <property type="entry name" value="NADH Oxidase"/>
    <property type="match status" value="1"/>
</dbReference>
<evidence type="ECO:0000256" key="2">
    <source>
        <dbReference type="ARBA" id="ARBA00007118"/>
    </source>
</evidence>
<evidence type="ECO:0000259" key="9">
    <source>
        <dbReference type="Pfam" id="PF00881"/>
    </source>
</evidence>
<protein>
    <recommendedName>
        <fullName evidence="8">Putative NAD(P)H nitroreductase</fullName>
        <ecNumber evidence="8">1.-.-.-</ecNumber>
    </recommendedName>
</protein>